<keyword evidence="26" id="KW-0732">Signal</keyword>
<evidence type="ECO:0000256" key="16">
    <source>
        <dbReference type="ARBA" id="ARBA00023049"/>
    </source>
</evidence>
<evidence type="ECO:0000256" key="18">
    <source>
        <dbReference type="ARBA" id="ARBA00023157"/>
    </source>
</evidence>
<dbReference type="InterPro" id="IPR027268">
    <property type="entry name" value="Peptidase_M4/M1_CTD_sf"/>
</dbReference>
<dbReference type="EC" id="3.4.11.-" evidence="24"/>
<dbReference type="Pfam" id="PF17900">
    <property type="entry name" value="Peptidase_M1_N"/>
    <property type="match status" value="1"/>
</dbReference>
<evidence type="ECO:0000313" key="31">
    <source>
        <dbReference type="Proteomes" id="UP000014500"/>
    </source>
</evidence>
<dbReference type="SUPFAM" id="SSF55486">
    <property type="entry name" value="Metalloproteases ('zincins'), catalytic domain"/>
    <property type="match status" value="1"/>
</dbReference>
<keyword evidence="19" id="KW-0325">Glycoprotein</keyword>
<evidence type="ECO:0000256" key="7">
    <source>
        <dbReference type="ARBA" id="ARBA00022475"/>
    </source>
</evidence>
<dbReference type="FunFam" id="2.60.40.1730:FF:000012">
    <property type="entry name" value="Aminopeptidase N"/>
    <property type="match status" value="1"/>
</dbReference>
<dbReference type="Pfam" id="PF11838">
    <property type="entry name" value="ERAP1_C"/>
    <property type="match status" value="1"/>
</dbReference>
<dbReference type="Gene3D" id="1.25.50.20">
    <property type="match status" value="1"/>
</dbReference>
<evidence type="ECO:0000256" key="21">
    <source>
        <dbReference type="PIRSR" id="PIRSR634016-2"/>
    </source>
</evidence>
<evidence type="ECO:0000256" key="25">
    <source>
        <dbReference type="SAM" id="MobiDB-lite"/>
    </source>
</evidence>
<feature type="domain" description="Aminopeptidase N-like N-terminal" evidence="29">
    <location>
        <begin position="80"/>
        <end position="269"/>
    </location>
</feature>
<evidence type="ECO:0000256" key="2">
    <source>
        <dbReference type="ARBA" id="ARBA00004401"/>
    </source>
</evidence>
<evidence type="ECO:0000256" key="11">
    <source>
        <dbReference type="ARBA" id="ARBA00022801"/>
    </source>
</evidence>
<keyword evidence="31" id="KW-1185">Reference proteome</keyword>
<dbReference type="GO" id="GO:0006508">
    <property type="term" value="P:proteolysis"/>
    <property type="evidence" value="ECO:0007669"/>
    <property type="project" value="UniProtKB-KW"/>
</dbReference>
<dbReference type="EnsemblMetazoa" id="SMAR013689-RA">
    <property type="protein sequence ID" value="SMAR013689-PA"/>
    <property type="gene ID" value="SMAR013689"/>
</dbReference>
<feature type="binding site" evidence="21">
    <location>
        <begin position="340"/>
        <end position="344"/>
    </location>
    <ligand>
        <name>substrate</name>
    </ligand>
</feature>
<dbReference type="FunFam" id="1.25.50.20:FF:000001">
    <property type="entry name" value="Aminopeptidase"/>
    <property type="match status" value="1"/>
</dbReference>
<feature type="binding site" evidence="22">
    <location>
        <position position="380"/>
    </location>
    <ligand>
        <name>Zn(2+)</name>
        <dbReference type="ChEBI" id="CHEBI:29105"/>
        <note>catalytic</note>
    </ligand>
</feature>
<keyword evidence="7" id="KW-1003">Cell membrane</keyword>
<dbReference type="Proteomes" id="UP000014500">
    <property type="component" value="Unassembled WGS sequence"/>
</dbReference>
<evidence type="ECO:0000313" key="30">
    <source>
        <dbReference type="EnsemblMetazoa" id="SMAR013689-PA"/>
    </source>
</evidence>
<keyword evidence="10 22" id="KW-0479">Metal-binding</keyword>
<feature type="binding site" evidence="21">
    <location>
        <position position="204"/>
    </location>
    <ligand>
        <name>substrate</name>
    </ligand>
</feature>
<feature type="signal peptide" evidence="26">
    <location>
        <begin position="1"/>
        <end position="29"/>
    </location>
</feature>
<dbReference type="InterPro" id="IPR024571">
    <property type="entry name" value="ERAP1-like_C_dom"/>
</dbReference>
<dbReference type="FunFam" id="1.10.390.10:FF:000016">
    <property type="entry name" value="Glutamyl aminopeptidase"/>
    <property type="match status" value="1"/>
</dbReference>
<evidence type="ECO:0000256" key="17">
    <source>
        <dbReference type="ARBA" id="ARBA00023136"/>
    </source>
</evidence>
<evidence type="ECO:0000256" key="12">
    <source>
        <dbReference type="ARBA" id="ARBA00022833"/>
    </source>
</evidence>
<evidence type="ECO:0000256" key="19">
    <source>
        <dbReference type="ARBA" id="ARBA00023180"/>
    </source>
</evidence>
<accession>T1JIK8</accession>
<dbReference type="SUPFAM" id="SSF63737">
    <property type="entry name" value="Leukotriene A4 hydrolase N-terminal domain"/>
    <property type="match status" value="1"/>
</dbReference>
<dbReference type="InterPro" id="IPR045357">
    <property type="entry name" value="Aminopeptidase_N-like_N"/>
</dbReference>
<feature type="chain" id="PRO_5004590594" description="Aminopeptidase" evidence="26">
    <location>
        <begin position="30"/>
        <end position="947"/>
    </location>
</feature>
<feature type="compositionally biased region" description="Polar residues" evidence="25">
    <location>
        <begin position="39"/>
        <end position="51"/>
    </location>
</feature>
<dbReference type="HOGENOM" id="CLU_003705_2_2_1"/>
<reference evidence="30" key="2">
    <citation type="submission" date="2015-02" db="UniProtKB">
        <authorList>
            <consortium name="EnsemblMetazoa"/>
        </authorList>
    </citation>
    <scope>IDENTIFICATION</scope>
</reference>
<keyword evidence="13" id="KW-0106">Calcium</keyword>
<comment type="subunit">
    <text evidence="5">Homodimer; disulfide-linked.</text>
</comment>
<dbReference type="AlphaFoldDB" id="T1JIK8"/>
<feature type="binding site" evidence="21">
    <location>
        <position position="880"/>
    </location>
    <ligand>
        <name>substrate</name>
    </ligand>
</feature>
<evidence type="ECO:0000256" key="23">
    <source>
        <dbReference type="PIRSR" id="PIRSR634016-4"/>
    </source>
</evidence>
<evidence type="ECO:0000256" key="4">
    <source>
        <dbReference type="ARBA" id="ARBA00010136"/>
    </source>
</evidence>
<keyword evidence="18" id="KW-1015">Disulfide bond</keyword>
<feature type="domain" description="ERAP1-like C-terminal" evidence="28">
    <location>
        <begin position="607"/>
        <end position="927"/>
    </location>
</feature>
<comment type="catalytic activity">
    <reaction evidence="1">
        <text>Release of N-terminal glutamate (and to a lesser extent aspartate) from a peptide.</text>
        <dbReference type="EC" id="3.4.11.7"/>
    </reaction>
</comment>
<feature type="region of interest" description="Disordered" evidence="25">
    <location>
        <begin position="34"/>
        <end position="63"/>
    </location>
</feature>
<evidence type="ECO:0000256" key="26">
    <source>
        <dbReference type="SAM" id="SignalP"/>
    </source>
</evidence>
<dbReference type="PhylomeDB" id="T1JIK8"/>
<dbReference type="GO" id="GO:0042277">
    <property type="term" value="F:peptide binding"/>
    <property type="evidence" value="ECO:0007669"/>
    <property type="project" value="TreeGrafter"/>
</dbReference>
<comment type="subcellular location">
    <subcellularLocation>
        <location evidence="3">Cell membrane</location>
        <topology evidence="3">Lipid-anchor</topology>
        <topology evidence="3">GPI-anchor</topology>
    </subcellularLocation>
    <subcellularLocation>
        <location evidence="2">Cell membrane</location>
        <topology evidence="2">Single-pass type II membrane protein</topology>
    </subcellularLocation>
</comment>
<comment type="cofactor">
    <cofactor evidence="22 24">
        <name>Zn(2+)</name>
        <dbReference type="ChEBI" id="CHEBI:29105"/>
    </cofactor>
    <text evidence="22 24">Binds 1 zinc ion per subunit.</text>
</comment>
<evidence type="ECO:0000256" key="5">
    <source>
        <dbReference type="ARBA" id="ARBA00011748"/>
    </source>
</evidence>
<organism evidence="30 31">
    <name type="scientific">Strigamia maritima</name>
    <name type="common">European centipede</name>
    <name type="synonym">Geophilus maritimus</name>
    <dbReference type="NCBI Taxonomy" id="126957"/>
    <lineage>
        <taxon>Eukaryota</taxon>
        <taxon>Metazoa</taxon>
        <taxon>Ecdysozoa</taxon>
        <taxon>Arthropoda</taxon>
        <taxon>Myriapoda</taxon>
        <taxon>Chilopoda</taxon>
        <taxon>Pleurostigmophora</taxon>
        <taxon>Geophilomorpha</taxon>
        <taxon>Linotaeniidae</taxon>
        <taxon>Strigamia</taxon>
    </lineage>
</organism>
<dbReference type="FunFam" id="2.60.40.1910:FF:000003">
    <property type="entry name" value="Aminopeptidase"/>
    <property type="match status" value="1"/>
</dbReference>
<dbReference type="CDD" id="cd09601">
    <property type="entry name" value="M1_APN-Q_like"/>
    <property type="match status" value="1"/>
</dbReference>
<keyword evidence="12 22" id="KW-0862">Zinc</keyword>
<evidence type="ECO:0000256" key="10">
    <source>
        <dbReference type="ARBA" id="ARBA00022723"/>
    </source>
</evidence>
<dbReference type="OMA" id="RPIKYKI"/>
<dbReference type="PRINTS" id="PR00756">
    <property type="entry name" value="ALADIPTASE"/>
</dbReference>
<evidence type="ECO:0000256" key="9">
    <source>
        <dbReference type="ARBA" id="ARBA00022692"/>
    </source>
</evidence>
<feature type="domain" description="Peptidase M1 membrane alanine aminopeptidase" evidence="27">
    <location>
        <begin position="304"/>
        <end position="526"/>
    </location>
</feature>
<evidence type="ECO:0000256" key="6">
    <source>
        <dbReference type="ARBA" id="ARBA00022438"/>
    </source>
</evidence>
<dbReference type="Gene3D" id="2.60.40.1910">
    <property type="match status" value="1"/>
</dbReference>
<keyword evidence="8 24" id="KW-0645">Protease</keyword>
<dbReference type="GO" id="GO:0070006">
    <property type="term" value="F:metalloaminopeptidase activity"/>
    <property type="evidence" value="ECO:0007669"/>
    <property type="project" value="TreeGrafter"/>
</dbReference>
<evidence type="ECO:0000256" key="14">
    <source>
        <dbReference type="ARBA" id="ARBA00022968"/>
    </source>
</evidence>
<dbReference type="eggNOG" id="KOG1046">
    <property type="taxonomic scope" value="Eukaryota"/>
</dbReference>
<evidence type="ECO:0000256" key="1">
    <source>
        <dbReference type="ARBA" id="ARBA00001703"/>
    </source>
</evidence>
<feature type="active site" description="Proton acceptor" evidence="20">
    <location>
        <position position="377"/>
    </location>
</feature>
<feature type="site" description="Transition state stabilizer" evidence="23">
    <location>
        <position position="466"/>
    </location>
</feature>
<dbReference type="InterPro" id="IPR001930">
    <property type="entry name" value="Peptidase_M1"/>
</dbReference>
<keyword evidence="17" id="KW-0472">Membrane</keyword>
<keyword evidence="15" id="KW-1133">Transmembrane helix</keyword>
<keyword evidence="11 24" id="KW-0378">Hydrolase</keyword>
<dbReference type="PANTHER" id="PTHR11533:SF276">
    <property type="entry name" value="GLUTAMYL AMINOPEPTIDASE"/>
    <property type="match status" value="1"/>
</dbReference>
<evidence type="ECO:0000259" key="28">
    <source>
        <dbReference type="Pfam" id="PF11838"/>
    </source>
</evidence>
<dbReference type="PANTHER" id="PTHR11533">
    <property type="entry name" value="PROTEASE M1 ZINC METALLOPROTEASE"/>
    <property type="match status" value="1"/>
</dbReference>
<sequence length="947" mass="108329">MDDRRKCMILAILCLVLATIVIALTSALAAKSTFPPEPQKQTQPQSSTAEQTSTSHSYSTTPTPAALLPWQQIRLPREVVPYHYDIHLIPDFVEGSFKGIVDIHIRVLSSTDHVIVHFAYLNVTIVTLKNSETSDEVKPLNYFVYEQNEVLVVESSSRTLSTGNYTLHVEYKGSLVDSLVGFYRSSYVDTITNSTRYMAASKFEPTYARRAFPCFDEPALKATFRIQLTHQPQMTALSNMNVESKSPSKILPGSTETTFNTSVTMSTYLVVFVISEFNYTETLTSSKKPFRVYSRPDQINSTHYALDVGVHILNYYEQYFNISYPLPKQDLIGIPDFVTGAMENWGLITFYETVLLYDEKNVASSKKRNIARTTAHELTHQWFGNLVTMDWWDDLWLNEGFATFFAYEGMAQLDELNWKNWRKSADFLLDNLHPSLQHDSSLSSHPIIQPVHHPDEITSIFDLISYSKGASVIRMLEAFIGQDLFKKGLHKYLNRFAYSNAKTQDLWDVMSSENPSINVTKVMDTWTKQMGYPVVYVEKQGNKFIANQTRFLEDITLTPDESESPYNYLWEIPLTYKQGINGQVKTQWMHMERQISWEDTLPQDEIIKFNVDQTGVYRVNYHINMWNRLANATCGNLSVSGLSMADITNLIDDSFSLFYNGMLTPAIFFKFCTCLSKQDHYETWSVISNGLGSISNLLENSPAFSLLRKFSLNLVTPMYEKVNWTDNGTYRQKRLQGIILDDTCALDYAPCLEEAYTRLVQWLKDSNSVAADLQGVVFMYGLRGAGANSALLWEEIWSRYLIEPSPQIKNNLLDCLATTSRPWLLKRLLESIFNESEIRSQSAIKVISSVSANPVGELIAWNFYRANWERLVNKLTLNDRNLGKLIKSLTSGFTTEISLLEMMDFFRKYPEAGAGTRPRLQATEQVKANIKWIELRQKELIAQLQKT</sequence>
<evidence type="ECO:0000256" key="15">
    <source>
        <dbReference type="ARBA" id="ARBA00022989"/>
    </source>
</evidence>
<evidence type="ECO:0000259" key="27">
    <source>
        <dbReference type="Pfam" id="PF01433"/>
    </source>
</evidence>
<name>T1JIK8_STRMM</name>
<proteinExistence type="inferred from homology"/>
<dbReference type="Pfam" id="PF01433">
    <property type="entry name" value="Peptidase_M1"/>
    <property type="match status" value="1"/>
</dbReference>
<dbReference type="GO" id="GO:0043171">
    <property type="term" value="P:peptide catabolic process"/>
    <property type="evidence" value="ECO:0007669"/>
    <property type="project" value="TreeGrafter"/>
</dbReference>
<dbReference type="GO" id="GO:0005886">
    <property type="term" value="C:plasma membrane"/>
    <property type="evidence" value="ECO:0007669"/>
    <property type="project" value="UniProtKB-SubCell"/>
</dbReference>
<dbReference type="EMBL" id="JH431711">
    <property type="status" value="NOT_ANNOTATED_CDS"/>
    <property type="molecule type" value="Genomic_DNA"/>
</dbReference>
<evidence type="ECO:0000256" key="3">
    <source>
        <dbReference type="ARBA" id="ARBA00004609"/>
    </source>
</evidence>
<dbReference type="Gene3D" id="2.60.40.1730">
    <property type="entry name" value="tricorn interacting facor f3 domain"/>
    <property type="match status" value="1"/>
</dbReference>
<feature type="binding site" evidence="22">
    <location>
        <position position="376"/>
    </location>
    <ligand>
        <name>Zn(2+)</name>
        <dbReference type="ChEBI" id="CHEBI:29105"/>
        <note>catalytic</note>
    </ligand>
</feature>
<dbReference type="STRING" id="126957.T1JIK8"/>
<evidence type="ECO:0000256" key="13">
    <source>
        <dbReference type="ARBA" id="ARBA00022837"/>
    </source>
</evidence>
<dbReference type="InterPro" id="IPR050344">
    <property type="entry name" value="Peptidase_M1_aminopeptidases"/>
</dbReference>
<evidence type="ECO:0000256" key="20">
    <source>
        <dbReference type="PIRSR" id="PIRSR634016-1"/>
    </source>
</evidence>
<dbReference type="InterPro" id="IPR034016">
    <property type="entry name" value="M1_APN-typ"/>
</dbReference>
<feature type="compositionally biased region" description="Low complexity" evidence="25">
    <location>
        <begin position="52"/>
        <end position="63"/>
    </location>
</feature>
<feature type="binding site" evidence="22">
    <location>
        <position position="399"/>
    </location>
    <ligand>
        <name>Zn(2+)</name>
        <dbReference type="ChEBI" id="CHEBI:29105"/>
        <note>catalytic</note>
    </ligand>
</feature>
<protein>
    <recommendedName>
        <fullName evidence="24">Aminopeptidase</fullName>
        <ecNumber evidence="24">3.4.11.-</ecNumber>
    </recommendedName>
</protein>
<dbReference type="GO" id="GO:0008270">
    <property type="term" value="F:zinc ion binding"/>
    <property type="evidence" value="ECO:0007669"/>
    <property type="project" value="UniProtKB-UniRule"/>
</dbReference>
<dbReference type="GO" id="GO:0005737">
    <property type="term" value="C:cytoplasm"/>
    <property type="evidence" value="ECO:0007669"/>
    <property type="project" value="TreeGrafter"/>
</dbReference>
<evidence type="ECO:0000259" key="29">
    <source>
        <dbReference type="Pfam" id="PF17900"/>
    </source>
</evidence>
<keyword evidence="16 24" id="KW-0482">Metalloprotease</keyword>
<comment type="similarity">
    <text evidence="4 24">Belongs to the peptidase M1 family.</text>
</comment>
<keyword evidence="9" id="KW-0812">Transmembrane</keyword>
<dbReference type="InterPro" id="IPR042097">
    <property type="entry name" value="Aminopeptidase_N-like_N_sf"/>
</dbReference>
<reference evidence="31" key="1">
    <citation type="submission" date="2011-05" db="EMBL/GenBank/DDBJ databases">
        <authorList>
            <person name="Richards S.R."/>
            <person name="Qu J."/>
            <person name="Jiang H."/>
            <person name="Jhangiani S.N."/>
            <person name="Agravi P."/>
            <person name="Goodspeed R."/>
            <person name="Gross S."/>
            <person name="Mandapat C."/>
            <person name="Jackson L."/>
            <person name="Mathew T."/>
            <person name="Pu L."/>
            <person name="Thornton R."/>
            <person name="Saada N."/>
            <person name="Wilczek-Boney K.B."/>
            <person name="Lee S."/>
            <person name="Kovar C."/>
            <person name="Wu Y."/>
            <person name="Scherer S.E."/>
            <person name="Worley K.C."/>
            <person name="Muzny D.M."/>
            <person name="Gibbs R."/>
        </authorList>
    </citation>
    <scope>NUCLEOTIDE SEQUENCE</scope>
    <source>
        <strain evidence="31">Brora</strain>
    </source>
</reference>
<keyword evidence="14" id="KW-0735">Signal-anchor</keyword>
<evidence type="ECO:0000256" key="8">
    <source>
        <dbReference type="ARBA" id="ARBA00022670"/>
    </source>
</evidence>
<keyword evidence="6 24" id="KW-0031">Aminopeptidase</keyword>
<dbReference type="InterPro" id="IPR014782">
    <property type="entry name" value="Peptidase_M1_dom"/>
</dbReference>
<dbReference type="GO" id="GO:0005615">
    <property type="term" value="C:extracellular space"/>
    <property type="evidence" value="ECO:0007669"/>
    <property type="project" value="TreeGrafter"/>
</dbReference>
<dbReference type="Gene3D" id="1.10.390.10">
    <property type="entry name" value="Neutral Protease Domain 2"/>
    <property type="match status" value="1"/>
</dbReference>
<evidence type="ECO:0000256" key="22">
    <source>
        <dbReference type="PIRSR" id="PIRSR634016-3"/>
    </source>
</evidence>
<dbReference type="GO" id="GO:0004230">
    <property type="term" value="F:glutamyl aminopeptidase activity"/>
    <property type="evidence" value="ECO:0007669"/>
    <property type="project" value="UniProtKB-EC"/>
</dbReference>
<evidence type="ECO:0000256" key="24">
    <source>
        <dbReference type="RuleBase" id="RU364040"/>
    </source>
</evidence>